<dbReference type="CDD" id="cd10527">
    <property type="entry name" value="SET_LSMT"/>
    <property type="match status" value="1"/>
</dbReference>
<evidence type="ECO:0000313" key="1">
    <source>
        <dbReference type="EMBL" id="GFH27800.1"/>
    </source>
</evidence>
<dbReference type="InterPro" id="IPR050600">
    <property type="entry name" value="SETD3_SETD6_MTase"/>
</dbReference>
<dbReference type="Gene3D" id="3.90.1410.10">
    <property type="entry name" value="set domain protein methyltransferase, domain 1"/>
    <property type="match status" value="1"/>
</dbReference>
<dbReference type="SUPFAM" id="SSF82199">
    <property type="entry name" value="SET domain"/>
    <property type="match status" value="1"/>
</dbReference>
<accession>A0A6A0A5M5</accession>
<feature type="non-terminal residue" evidence="1">
    <location>
        <position position="1"/>
    </location>
</feature>
<evidence type="ECO:0000313" key="2">
    <source>
        <dbReference type="Proteomes" id="UP000485058"/>
    </source>
</evidence>
<dbReference type="PANTHER" id="PTHR13271:SF140">
    <property type="entry name" value="SET DOMAIN-CONTAINING PROTEIN"/>
    <property type="match status" value="1"/>
</dbReference>
<protein>
    <submittedName>
        <fullName evidence="1">SET domain-containing protein</fullName>
    </submittedName>
</protein>
<dbReference type="PANTHER" id="PTHR13271">
    <property type="entry name" value="UNCHARACTERIZED PUTATIVE METHYLTRANSFERASE"/>
    <property type="match status" value="1"/>
</dbReference>
<sequence length="189" mass="20201">MDIAPHTIILSVPWDRIFKSQPESALQMHWSAEMAVRLLVERSAGPASAWAPWLAALPAHVATPLEWSAAEVAAVGDPGIQSEVLGMQACITACWEEVREDVESAGGGEADFRGAVQLLHSRCFFDPESGSHLAGCSQSRFNLVAGAAGLRAGQEITISYGAWPDTAFCLLFGFVPQVRQLRVGKADLG</sequence>
<keyword evidence="2" id="KW-1185">Reference proteome</keyword>
<dbReference type="GO" id="GO:0016279">
    <property type="term" value="F:protein-lysine N-methyltransferase activity"/>
    <property type="evidence" value="ECO:0007669"/>
    <property type="project" value="TreeGrafter"/>
</dbReference>
<comment type="caution">
    <text evidence="1">The sequence shown here is derived from an EMBL/GenBank/DDBJ whole genome shotgun (WGS) entry which is preliminary data.</text>
</comment>
<dbReference type="Proteomes" id="UP000485058">
    <property type="component" value="Unassembled WGS sequence"/>
</dbReference>
<gene>
    <name evidence="1" type="ORF">HaLaN_26180</name>
</gene>
<name>A0A6A0A5M5_HAELA</name>
<organism evidence="1 2">
    <name type="scientific">Haematococcus lacustris</name>
    <name type="common">Green alga</name>
    <name type="synonym">Haematococcus pluvialis</name>
    <dbReference type="NCBI Taxonomy" id="44745"/>
    <lineage>
        <taxon>Eukaryota</taxon>
        <taxon>Viridiplantae</taxon>
        <taxon>Chlorophyta</taxon>
        <taxon>core chlorophytes</taxon>
        <taxon>Chlorophyceae</taxon>
        <taxon>CS clade</taxon>
        <taxon>Chlamydomonadales</taxon>
        <taxon>Haematococcaceae</taxon>
        <taxon>Haematococcus</taxon>
    </lineage>
</organism>
<reference evidence="1 2" key="1">
    <citation type="submission" date="2020-02" db="EMBL/GenBank/DDBJ databases">
        <title>Draft genome sequence of Haematococcus lacustris strain NIES-144.</title>
        <authorList>
            <person name="Morimoto D."/>
            <person name="Nakagawa S."/>
            <person name="Yoshida T."/>
            <person name="Sawayama S."/>
        </authorList>
    </citation>
    <scope>NUCLEOTIDE SEQUENCE [LARGE SCALE GENOMIC DNA]</scope>
    <source>
        <strain evidence="1 2">NIES-144</strain>
    </source>
</reference>
<dbReference type="InterPro" id="IPR046341">
    <property type="entry name" value="SET_dom_sf"/>
</dbReference>
<dbReference type="AlphaFoldDB" id="A0A6A0A5M5"/>
<dbReference type="EMBL" id="BLLF01003623">
    <property type="protein sequence ID" value="GFH27800.1"/>
    <property type="molecule type" value="Genomic_DNA"/>
</dbReference>
<proteinExistence type="predicted"/>